<feature type="transmembrane region" description="Helical" evidence="5">
    <location>
        <begin position="323"/>
        <end position="342"/>
    </location>
</feature>
<feature type="transmembrane region" description="Helical" evidence="5">
    <location>
        <begin position="159"/>
        <end position="180"/>
    </location>
</feature>
<dbReference type="Pfam" id="PF07690">
    <property type="entry name" value="MFS_1"/>
    <property type="match status" value="1"/>
</dbReference>
<proteinExistence type="predicted"/>
<feature type="transmembrane region" description="Helical" evidence="5">
    <location>
        <begin position="266"/>
        <end position="284"/>
    </location>
</feature>
<name>A0A2S7WDP0_9FLAO</name>
<dbReference type="Gene3D" id="1.20.1250.20">
    <property type="entry name" value="MFS general substrate transporter like domains"/>
    <property type="match status" value="2"/>
</dbReference>
<dbReference type="InterPro" id="IPR051788">
    <property type="entry name" value="MFS_Transporter"/>
</dbReference>
<evidence type="ECO:0000313" key="7">
    <source>
        <dbReference type="EMBL" id="PQJ75734.1"/>
    </source>
</evidence>
<comment type="subcellular location">
    <subcellularLocation>
        <location evidence="1">Membrane</location>
        <topology evidence="1">Multi-pass membrane protein</topology>
    </subcellularLocation>
</comment>
<organism evidence="7 8">
    <name type="scientific">Polaribacter gangjinensis</name>
    <dbReference type="NCBI Taxonomy" id="574710"/>
    <lineage>
        <taxon>Bacteria</taxon>
        <taxon>Pseudomonadati</taxon>
        <taxon>Bacteroidota</taxon>
        <taxon>Flavobacteriia</taxon>
        <taxon>Flavobacteriales</taxon>
        <taxon>Flavobacteriaceae</taxon>
    </lineage>
</organism>
<feature type="domain" description="Major facilitator superfamily (MFS) profile" evidence="6">
    <location>
        <begin position="201"/>
        <end position="378"/>
    </location>
</feature>
<evidence type="ECO:0000256" key="3">
    <source>
        <dbReference type="ARBA" id="ARBA00022989"/>
    </source>
</evidence>
<evidence type="ECO:0000259" key="6">
    <source>
        <dbReference type="PROSITE" id="PS50850"/>
    </source>
</evidence>
<comment type="caution">
    <text evidence="7">The sequence shown here is derived from an EMBL/GenBank/DDBJ whole genome shotgun (WGS) entry which is preliminary data.</text>
</comment>
<dbReference type="GO" id="GO:0016020">
    <property type="term" value="C:membrane"/>
    <property type="evidence" value="ECO:0007669"/>
    <property type="project" value="UniProtKB-SubCell"/>
</dbReference>
<keyword evidence="4 5" id="KW-0472">Membrane</keyword>
<feature type="transmembrane region" description="Helical" evidence="5">
    <location>
        <begin position="201"/>
        <end position="220"/>
    </location>
</feature>
<protein>
    <submittedName>
        <fullName evidence="7">MFS transporter</fullName>
    </submittedName>
</protein>
<feature type="transmembrane region" description="Helical" evidence="5">
    <location>
        <begin position="354"/>
        <end position="373"/>
    </location>
</feature>
<evidence type="ECO:0000256" key="4">
    <source>
        <dbReference type="ARBA" id="ARBA00023136"/>
    </source>
</evidence>
<feature type="transmembrane region" description="Helical" evidence="5">
    <location>
        <begin position="97"/>
        <end position="115"/>
    </location>
</feature>
<reference evidence="7 8" key="1">
    <citation type="submission" date="2016-12" db="EMBL/GenBank/DDBJ databases">
        <title>Trade-off between light-utilization and light-protection in marine flavobacteria.</title>
        <authorList>
            <person name="Kumagai Y."/>
            <person name="Yoshizawa S."/>
            <person name="Kogure K."/>
            <person name="Iwasaki W."/>
        </authorList>
    </citation>
    <scope>NUCLEOTIDE SEQUENCE [LARGE SCALE GENOMIC DNA]</scope>
    <source>
        <strain evidence="7 8">KCTC 22729</strain>
    </source>
</reference>
<dbReference type="PANTHER" id="PTHR23514:SF13">
    <property type="entry name" value="INNER MEMBRANE PROTEIN YBJJ"/>
    <property type="match status" value="1"/>
</dbReference>
<dbReference type="Proteomes" id="UP000237608">
    <property type="component" value="Unassembled WGS sequence"/>
</dbReference>
<dbReference type="EMBL" id="MSCL01000001">
    <property type="protein sequence ID" value="PQJ75734.1"/>
    <property type="molecule type" value="Genomic_DNA"/>
</dbReference>
<evidence type="ECO:0000256" key="5">
    <source>
        <dbReference type="SAM" id="Phobius"/>
    </source>
</evidence>
<dbReference type="InterPro" id="IPR011701">
    <property type="entry name" value="MFS"/>
</dbReference>
<dbReference type="GO" id="GO:0022857">
    <property type="term" value="F:transmembrane transporter activity"/>
    <property type="evidence" value="ECO:0007669"/>
    <property type="project" value="InterPro"/>
</dbReference>
<dbReference type="PANTHER" id="PTHR23514">
    <property type="entry name" value="BYPASS OF STOP CODON PROTEIN 6"/>
    <property type="match status" value="1"/>
</dbReference>
<accession>A0A2S7WDP0</accession>
<keyword evidence="8" id="KW-1185">Reference proteome</keyword>
<evidence type="ECO:0000256" key="2">
    <source>
        <dbReference type="ARBA" id="ARBA00022692"/>
    </source>
</evidence>
<dbReference type="SUPFAM" id="SSF103473">
    <property type="entry name" value="MFS general substrate transporter"/>
    <property type="match status" value="1"/>
</dbReference>
<evidence type="ECO:0000256" key="1">
    <source>
        <dbReference type="ARBA" id="ARBA00004141"/>
    </source>
</evidence>
<feature type="transmembrane region" description="Helical" evidence="5">
    <location>
        <begin position="44"/>
        <end position="66"/>
    </location>
</feature>
<dbReference type="PROSITE" id="PS50850">
    <property type="entry name" value="MFS"/>
    <property type="match status" value="1"/>
</dbReference>
<dbReference type="OrthoDB" id="9809599at2"/>
<dbReference type="CDD" id="cd17393">
    <property type="entry name" value="MFS_MosC_like"/>
    <property type="match status" value="1"/>
</dbReference>
<dbReference type="InterPro" id="IPR020846">
    <property type="entry name" value="MFS_dom"/>
</dbReference>
<keyword evidence="3 5" id="KW-1133">Transmembrane helix</keyword>
<sequence length="378" mass="41481">MDVKVTQRIALSSFFFLSGLTFATWASRIPTIKSFFQLNEAELGSLLLAMPISSLVGVPISGWLVAKFDSRKPLLISFLLFNISLIFIGFATSIMSLLVGISMFAFFMRILNISINTQSIVLQKSYQKPIVGSFHGLWSLGGLVGVAFSTLMVKFDVSMGNHLTGISIFTSVLIVISYFYTLKNDRSPSGNKLILGKPDPFILTLGLIIFLAAICEGGMFDWSGVYFKEVINEEVFTLGYLSFMACMALSRFFSDKLILHFGAKKTYVFSAVTIKIGILTAILFPTFWTALLGFCLVGFGTAAIFPMTFALAGTSKKYSPGMAISIISTYGIVGMFVGPPLIGYLAHAFGLQKAFFVFVIAGFLLIPISRLFFKHQTQ</sequence>
<feature type="transmembrane region" description="Helical" evidence="5">
    <location>
        <begin position="290"/>
        <end position="311"/>
    </location>
</feature>
<dbReference type="AlphaFoldDB" id="A0A2S7WDP0"/>
<feature type="transmembrane region" description="Helical" evidence="5">
    <location>
        <begin position="235"/>
        <end position="254"/>
    </location>
</feature>
<feature type="transmembrane region" description="Helical" evidence="5">
    <location>
        <begin position="136"/>
        <end position="153"/>
    </location>
</feature>
<keyword evidence="2 5" id="KW-0812">Transmembrane</keyword>
<evidence type="ECO:0000313" key="8">
    <source>
        <dbReference type="Proteomes" id="UP000237608"/>
    </source>
</evidence>
<gene>
    <name evidence="7" type="ORF">BTO13_11085</name>
</gene>
<dbReference type="InterPro" id="IPR036259">
    <property type="entry name" value="MFS_trans_sf"/>
</dbReference>